<comment type="caution">
    <text evidence="2">The sequence shown here is derived from an EMBL/GenBank/DDBJ whole genome shotgun (WGS) entry which is preliminary data.</text>
</comment>
<dbReference type="EMBL" id="JABULH010000005">
    <property type="protein sequence ID" value="NTS66019.1"/>
    <property type="molecule type" value="Genomic_DNA"/>
</dbReference>
<keyword evidence="2" id="KW-0449">Lipoprotein</keyword>
<accession>A0ABX2JJQ3</accession>
<organism evidence="2 3">
    <name type="scientific">Sphingomonas hominis</name>
    <dbReference type="NCBI Taxonomy" id="2741495"/>
    <lineage>
        <taxon>Bacteria</taxon>
        <taxon>Pseudomonadati</taxon>
        <taxon>Pseudomonadota</taxon>
        <taxon>Alphaproteobacteria</taxon>
        <taxon>Sphingomonadales</taxon>
        <taxon>Sphingomonadaceae</taxon>
        <taxon>Sphingomonas</taxon>
    </lineage>
</organism>
<name>A0ABX2JJQ3_9SPHN</name>
<evidence type="ECO:0000313" key="2">
    <source>
        <dbReference type="EMBL" id="NTS66019.1"/>
    </source>
</evidence>
<dbReference type="PANTHER" id="PTHR35869">
    <property type="entry name" value="OUTER-MEMBRANE LIPOPROTEIN CARRIER PROTEIN"/>
    <property type="match status" value="1"/>
</dbReference>
<proteinExistence type="predicted"/>
<reference evidence="2 3" key="1">
    <citation type="submission" date="2020-06" db="EMBL/GenBank/DDBJ databases">
        <title>Sphingomonas hominis sp. nov., a member of the Sphingomonas, isolated from the hair of a 22-year-old girl.</title>
        <authorList>
            <person name="Zhang D.-F."/>
            <person name="Cui X.-W."/>
        </authorList>
    </citation>
    <scope>NUCLEOTIDE SEQUENCE [LARGE SCALE GENOMIC DNA]</scope>
    <source>
        <strain evidence="2 3">HHU CXW</strain>
    </source>
</reference>
<protein>
    <submittedName>
        <fullName evidence="2">Outer membrane lipoprotein carrier protein LolA</fullName>
    </submittedName>
</protein>
<keyword evidence="3" id="KW-1185">Reference proteome</keyword>
<dbReference type="SUPFAM" id="SSF89392">
    <property type="entry name" value="Prokaryotic lipoproteins and lipoprotein localization factors"/>
    <property type="match status" value="1"/>
</dbReference>
<dbReference type="CDD" id="cd16325">
    <property type="entry name" value="LolA"/>
    <property type="match status" value="1"/>
</dbReference>
<evidence type="ECO:0000313" key="3">
    <source>
        <dbReference type="Proteomes" id="UP000621447"/>
    </source>
</evidence>
<dbReference type="Pfam" id="PF03548">
    <property type="entry name" value="LolA"/>
    <property type="match status" value="1"/>
</dbReference>
<dbReference type="Proteomes" id="UP000621447">
    <property type="component" value="Unassembled WGS sequence"/>
</dbReference>
<keyword evidence="1" id="KW-0732">Signal</keyword>
<dbReference type="InterPro" id="IPR029046">
    <property type="entry name" value="LolA/LolB/LppX"/>
</dbReference>
<dbReference type="Gene3D" id="2.50.20.10">
    <property type="entry name" value="Lipoprotein localisation LolA/LolB/LppX"/>
    <property type="match status" value="1"/>
</dbReference>
<dbReference type="PANTHER" id="PTHR35869:SF1">
    <property type="entry name" value="OUTER-MEMBRANE LIPOPROTEIN CARRIER PROTEIN"/>
    <property type="match status" value="1"/>
</dbReference>
<sequence length="218" mass="23763">MPPCHSWPIKQSPELQLVKVFLPLAVLAATAIPAAAQTGDLAAVQRHLSAVNTMTAAFSQTDRNGQVLTGTLTLKKPGKIRFQYQKGVPILIVGDGRALTFIDYSVRQVQRWPIGNSPLGVLLDPNKDISRFAKIVPSSDPRVVTLDGYDAKHPEYGRITLVFARDAGAPAGLMLQGWVQLDAQGNRTTIRLSGQKFNAPVSDGTFRWNDPRRQGRVG</sequence>
<gene>
    <name evidence="2" type="ORF">HRV97_12705</name>
</gene>
<dbReference type="InterPro" id="IPR004564">
    <property type="entry name" value="OM_lipoprot_carrier_LolA-like"/>
</dbReference>
<evidence type="ECO:0000256" key="1">
    <source>
        <dbReference type="ARBA" id="ARBA00022729"/>
    </source>
</evidence>